<dbReference type="InterPro" id="IPR008984">
    <property type="entry name" value="SMAD_FHA_dom_sf"/>
</dbReference>
<keyword evidence="4" id="KW-1185">Reference proteome</keyword>
<feature type="compositionally biased region" description="Acidic residues" evidence="1">
    <location>
        <begin position="790"/>
        <end position="806"/>
    </location>
</feature>
<feature type="compositionally biased region" description="Low complexity" evidence="1">
    <location>
        <begin position="1380"/>
        <end position="1406"/>
    </location>
</feature>
<sequence>MDMVTAAVMEEDTGVAMEGMDKGTVVDMELDTAPADTALDMATATEQVMAVDTATAMEEVMEEAMEAAMVEATEAQSDGSWTDVSTGAVSAVTGSGDIRVVVTTKNDHHHHHQLAGMSANYAIYTSPNHQPIPDHLPTLIITPQGKPHQVLYTYLHTNYNQENYLLTPSDQGDLCVAKLFPPNKRANKNPAQPQSTADRSAIKCEASRNLKWTIRNEGIQNPVYKLTLPNPDNPQIEQPLFQVSKPNPNCPWWTLFYFTYAGHLIPPKRIEFGKIVKAQPNGPKSSGETKITVTGKTEEEKAPSGRSPTISPTIDQSSPSATTTHGRGCPSTAPIRRESSSRSTTHPTGNAHRAPVTAPIRPAVYNNPSKSHNGASPPNSNHRHPPQQQQQRGPPNPYPPAQQHRQQQHQSPQRAPAHAPPPGALPPGALPPGAFPSAMGPRPPHHTPADNSQLAYTRPPPPQQQQHPAPVPRSNHHQQQPINPNRPLPPPGSNSRTPIQVNNYPTQPPLNNFGSRGCEQPPAKNMQQPKQAPAKWQLSQEGLGYLVILSSSSSSEEEDNNREEVVDARLAIKTETIRIGSSESDCTVCLNDPSINPIHLIININKITYQATLQGIGQTGITLNDQHIQPSTDLIQLNDRDSFNINQFKFRWEQRWDHESIDWDKFKNNSQESSSSILTTIEPASPSKLIIDPNVSLRRKKRKKYVYVDGRFVLSQSDDVQDSEDEEEQSTSESQLSTSSSTDYQQQQQQSQQQQQQPRRKSLLQKLLIKQAVLAHHSDPTIVQSGFSSSEDDEDQEEDRDSSDDDLSTRMTIPTDCSSAKRDAIFKTTTKAKTTDDIIETASPLVSNSRRSISPNAKLFSKYSKNERSLIGDDTSSLISFPLKSSFRKDSYSVDQLSNFSPPPSSSSSSSSSSSKVADSSTVRNNTHFNSKSPSFPINDHDNHPSPNQGVLRNRLRSSLKATTTTTTCTSPTKSEPLPSSSAPVITANLPHRIIRTPRSFLIKRGGSLTPLSAPICGTPICEEQELGLSNHRQDYDFGSIGDSKRKVRFDGDVFCLEFDQLPEELNSNLKRREIKRVKVNDEEVTDSTKIIKRRTTLPLSTTSNSTVRARRHSPRLSTPPLSSAPTATATAIPTDESDGVDRSTLGIESIVDFTVDLDERVEPIQEKRRRRRGSMFDTINTRLFPDPTIARRNEGETTIACIEARGGRRMSLPSDDIGRLTELIQARLVHLKLTTKDQSVTGIHRTHSDPNPIRPSSRPLSFPLPSTTTTFSPSLVGVKELLMAPLDGIHAFFKGIRNTRSTPLDDCLSSDSDDDDDNHDHAVKDGEKDDVVVDIDGEKDEDNDQSNVKRDKEESGIESIGESLNEKKSSSDEGVPTIPSASVPLLSSPVLPSNEPEVTVPVTRRPPGRPRKLKITTIDQNQSVEPSGNLSSLPSSEPDPTSAQERGATDELSSSTATHNRKKITHKSADLCLSSAPSYPTTPTSLLTVSSSSSTGIRYSGRTLRPRNKK</sequence>
<feature type="region of interest" description="Disordered" evidence="1">
    <location>
        <begin position="780"/>
        <end position="814"/>
    </location>
</feature>
<feature type="compositionally biased region" description="Acidic residues" evidence="1">
    <location>
        <begin position="719"/>
        <end position="730"/>
    </location>
</feature>
<dbReference type="OrthoDB" id="2538408at2759"/>
<feature type="compositionally biased region" description="Low complexity" evidence="1">
    <location>
        <begin position="401"/>
        <end position="417"/>
    </location>
</feature>
<comment type="caution">
    <text evidence="3">The sequence shown here is derived from an EMBL/GenBank/DDBJ whole genome shotgun (WGS) entry which is preliminary data.</text>
</comment>
<reference evidence="4" key="2">
    <citation type="journal article" date="2018" name="BMC Genomics">
        <title>Genomic insights into host adaptation between the wheat stripe rust pathogen (Puccinia striiformis f. sp. tritici) and the barley stripe rust pathogen (Puccinia striiformis f. sp. hordei).</title>
        <authorList>
            <person name="Xia C."/>
            <person name="Wang M."/>
            <person name="Yin C."/>
            <person name="Cornejo O.E."/>
            <person name="Hulbert S.H."/>
            <person name="Chen X."/>
        </authorList>
    </citation>
    <scope>NUCLEOTIDE SEQUENCE [LARGE SCALE GENOMIC DNA]</scope>
    <source>
        <strain evidence="4">93TX-2</strain>
    </source>
</reference>
<gene>
    <name evidence="3" type="ORF">PSHT_13871</name>
</gene>
<feature type="compositionally biased region" description="Polar residues" evidence="1">
    <location>
        <begin position="495"/>
        <end position="514"/>
    </location>
</feature>
<dbReference type="SUPFAM" id="SSF49879">
    <property type="entry name" value="SMAD/FHA domain"/>
    <property type="match status" value="1"/>
</dbReference>
<dbReference type="Proteomes" id="UP000238274">
    <property type="component" value="Unassembled WGS sequence"/>
</dbReference>
<reference evidence="3 4" key="1">
    <citation type="submission" date="2017-12" db="EMBL/GenBank/DDBJ databases">
        <title>Gene loss provides genomic basis for host adaptation in cereal stripe rust fungi.</title>
        <authorList>
            <person name="Xia C."/>
        </authorList>
    </citation>
    <scope>NUCLEOTIDE SEQUENCE [LARGE SCALE GENOMIC DNA]</scope>
    <source>
        <strain evidence="3 4">93TX-2</strain>
    </source>
</reference>
<organism evidence="3 4">
    <name type="scientific">Puccinia striiformis</name>
    <dbReference type="NCBI Taxonomy" id="27350"/>
    <lineage>
        <taxon>Eukaryota</taxon>
        <taxon>Fungi</taxon>
        <taxon>Dikarya</taxon>
        <taxon>Basidiomycota</taxon>
        <taxon>Pucciniomycotina</taxon>
        <taxon>Pucciniomycetes</taxon>
        <taxon>Pucciniales</taxon>
        <taxon>Pucciniaceae</taxon>
        <taxon>Puccinia</taxon>
    </lineage>
</organism>
<dbReference type="Pfam" id="PF00498">
    <property type="entry name" value="FHA"/>
    <property type="match status" value="1"/>
</dbReference>
<dbReference type="VEuPathDB" id="FungiDB:PSHT_13871"/>
<feature type="region of interest" description="Disordered" evidence="1">
    <location>
        <begin position="1308"/>
        <end position="1511"/>
    </location>
</feature>
<feature type="compositionally biased region" description="Low complexity" evidence="1">
    <location>
        <begin position="1255"/>
        <end position="1266"/>
    </location>
</feature>
<feature type="compositionally biased region" description="Low complexity" evidence="1">
    <location>
        <begin position="731"/>
        <end position="757"/>
    </location>
</feature>
<feature type="compositionally biased region" description="Low complexity" evidence="1">
    <location>
        <begin position="906"/>
        <end position="915"/>
    </location>
</feature>
<feature type="region of interest" description="Disordered" evidence="1">
    <location>
        <begin position="1101"/>
        <end position="1142"/>
    </location>
</feature>
<dbReference type="PROSITE" id="PS50006">
    <property type="entry name" value="FHA_DOMAIN"/>
    <property type="match status" value="1"/>
</dbReference>
<evidence type="ECO:0000313" key="3">
    <source>
        <dbReference type="EMBL" id="POV98746.1"/>
    </source>
</evidence>
<feature type="compositionally biased region" description="Polar residues" evidence="1">
    <location>
        <begin position="916"/>
        <end position="936"/>
    </location>
</feature>
<feature type="compositionally biased region" description="Low complexity" evidence="1">
    <location>
        <begin position="1474"/>
        <end position="1496"/>
    </location>
</feature>
<feature type="domain" description="FHA" evidence="2">
    <location>
        <begin position="577"/>
        <end position="628"/>
    </location>
</feature>
<evidence type="ECO:0000259" key="2">
    <source>
        <dbReference type="PROSITE" id="PS50006"/>
    </source>
</evidence>
<reference evidence="4" key="3">
    <citation type="journal article" date="2018" name="Mol. Plant Microbe Interact.">
        <title>Genome sequence resources for the wheat stripe rust pathogen (Puccinia striiformis f. sp. tritici) and the barley stripe rust pathogen (Puccinia striiformis f. sp. hordei).</title>
        <authorList>
            <person name="Xia C."/>
            <person name="Wang M."/>
            <person name="Yin C."/>
            <person name="Cornejo O.E."/>
            <person name="Hulbert S.H."/>
            <person name="Chen X."/>
        </authorList>
    </citation>
    <scope>NUCLEOTIDE SEQUENCE [LARGE SCALE GENOMIC DNA]</scope>
    <source>
        <strain evidence="4">93TX-2</strain>
    </source>
</reference>
<feature type="region of interest" description="Disordered" evidence="1">
    <location>
        <begin position="278"/>
        <end position="533"/>
    </location>
</feature>
<feature type="compositionally biased region" description="Polar residues" evidence="1">
    <location>
        <begin position="1418"/>
        <end position="1445"/>
    </location>
</feature>
<evidence type="ECO:0000313" key="4">
    <source>
        <dbReference type="Proteomes" id="UP000238274"/>
    </source>
</evidence>
<evidence type="ECO:0000256" key="1">
    <source>
        <dbReference type="SAM" id="MobiDB-lite"/>
    </source>
</evidence>
<feature type="region of interest" description="Disordered" evidence="1">
    <location>
        <begin position="1241"/>
        <end position="1266"/>
    </location>
</feature>
<feature type="compositionally biased region" description="Polar residues" evidence="1">
    <location>
        <begin position="282"/>
        <end position="295"/>
    </location>
</feature>
<feature type="compositionally biased region" description="Low complexity" evidence="1">
    <location>
        <begin position="1116"/>
        <end position="1132"/>
    </location>
</feature>
<feature type="compositionally biased region" description="Basic and acidic residues" evidence="1">
    <location>
        <begin position="1319"/>
        <end position="1332"/>
    </location>
</feature>
<dbReference type="EMBL" id="PKSM01000290">
    <property type="protein sequence ID" value="POV98746.1"/>
    <property type="molecule type" value="Genomic_DNA"/>
</dbReference>
<feature type="compositionally biased region" description="Pro residues" evidence="1">
    <location>
        <begin position="418"/>
        <end position="434"/>
    </location>
</feature>
<feature type="region of interest" description="Disordered" evidence="1">
    <location>
        <begin position="717"/>
        <end position="761"/>
    </location>
</feature>
<accession>A0A2S4UND6</accession>
<dbReference type="Gene3D" id="2.60.200.20">
    <property type="match status" value="1"/>
</dbReference>
<proteinExistence type="predicted"/>
<feature type="compositionally biased region" description="Low complexity" evidence="1">
    <location>
        <begin position="963"/>
        <end position="973"/>
    </location>
</feature>
<dbReference type="InterPro" id="IPR000253">
    <property type="entry name" value="FHA_dom"/>
</dbReference>
<feature type="region of interest" description="Disordered" evidence="1">
    <location>
        <begin position="897"/>
        <end position="984"/>
    </location>
</feature>
<protein>
    <recommendedName>
        <fullName evidence="2">FHA domain-containing protein</fullName>
    </recommendedName>
</protein>
<dbReference type="VEuPathDB" id="FungiDB:PSTT_00845"/>
<feature type="compositionally biased region" description="Acidic residues" evidence="1">
    <location>
        <begin position="1333"/>
        <end position="1345"/>
    </location>
</feature>
<feature type="compositionally biased region" description="Polar residues" evidence="1">
    <location>
        <begin position="366"/>
        <end position="376"/>
    </location>
</feature>
<name>A0A2S4UND6_9BASI</name>
<feature type="compositionally biased region" description="Polar residues" evidence="1">
    <location>
        <begin position="306"/>
        <end position="325"/>
    </location>
</feature>